<dbReference type="CDD" id="cd06550">
    <property type="entry name" value="TM_ABC_iron-siderophores_like"/>
    <property type="match status" value="1"/>
</dbReference>
<feature type="transmembrane region" description="Helical" evidence="8">
    <location>
        <begin position="109"/>
        <end position="128"/>
    </location>
</feature>
<evidence type="ECO:0000256" key="5">
    <source>
        <dbReference type="ARBA" id="ARBA00022692"/>
    </source>
</evidence>
<dbReference type="Proteomes" id="UP001596364">
    <property type="component" value="Unassembled WGS sequence"/>
</dbReference>
<organism evidence="9 10">
    <name type="scientific">Pseudobowmanella zhangzhouensis</name>
    <dbReference type="NCBI Taxonomy" id="1537679"/>
    <lineage>
        <taxon>Bacteria</taxon>
        <taxon>Pseudomonadati</taxon>
        <taxon>Pseudomonadota</taxon>
        <taxon>Gammaproteobacteria</taxon>
        <taxon>Alteromonadales</taxon>
        <taxon>Alteromonadaceae</taxon>
    </lineage>
</organism>
<proteinExistence type="inferred from homology"/>
<accession>A0ABW1XLP5</accession>
<feature type="transmembrane region" description="Helical" evidence="8">
    <location>
        <begin position="83"/>
        <end position="103"/>
    </location>
</feature>
<keyword evidence="5 8" id="KW-0812">Transmembrane</keyword>
<comment type="similarity">
    <text evidence="2">Belongs to the binding-protein-dependent transport system permease family. FecCD subfamily.</text>
</comment>
<sequence>MSEHRHARALLLLCGLCVALALSYLFTALPGSLAPDVQGQIIWQLRLPQVLTAILVGAGLTTSAATLQIILANPLADPGIIGINSGASFVAAICLLGLGSVGISLPVYWLPLACFIGALFSTLVIFLLARRIGDLSPAAVILAGIAVSTLLSAAIAWLFWVADAQSLRNLTFWLMGSLDQADLPLTLAAAGVMLPVLGYVMWRRAAFNLLYLGPLQARIHGINLPRFEKIMLLCSALLVGIAVSLAGSVAFIGLLVPHGLRQLVGHDHRYLLPFCALSGAALMLFVLWCSRLNQGMPLPVSLITASLGAPWFIWVLYRNRGSQALVARG</sequence>
<dbReference type="PANTHER" id="PTHR30472">
    <property type="entry name" value="FERRIC ENTEROBACTIN TRANSPORT SYSTEM PERMEASE PROTEIN"/>
    <property type="match status" value="1"/>
</dbReference>
<keyword evidence="7 8" id="KW-0472">Membrane</keyword>
<feature type="transmembrane region" description="Helical" evidence="8">
    <location>
        <begin position="230"/>
        <end position="258"/>
    </location>
</feature>
<evidence type="ECO:0000313" key="9">
    <source>
        <dbReference type="EMBL" id="MFC6440193.1"/>
    </source>
</evidence>
<evidence type="ECO:0000256" key="8">
    <source>
        <dbReference type="SAM" id="Phobius"/>
    </source>
</evidence>
<feature type="transmembrane region" description="Helical" evidence="8">
    <location>
        <begin position="49"/>
        <end position="71"/>
    </location>
</feature>
<dbReference type="Gene3D" id="1.10.3470.10">
    <property type="entry name" value="ABC transporter involved in vitamin B12 uptake, BtuC"/>
    <property type="match status" value="1"/>
</dbReference>
<dbReference type="RefSeq" id="WP_131257998.1">
    <property type="nucleotide sequence ID" value="NZ_JBHSUS010000001.1"/>
</dbReference>
<evidence type="ECO:0000256" key="4">
    <source>
        <dbReference type="ARBA" id="ARBA00022475"/>
    </source>
</evidence>
<dbReference type="SUPFAM" id="SSF81345">
    <property type="entry name" value="ABC transporter involved in vitamin B12 uptake, BtuC"/>
    <property type="match status" value="1"/>
</dbReference>
<evidence type="ECO:0000256" key="3">
    <source>
        <dbReference type="ARBA" id="ARBA00022448"/>
    </source>
</evidence>
<feature type="transmembrane region" description="Helical" evidence="8">
    <location>
        <begin position="181"/>
        <end position="202"/>
    </location>
</feature>
<feature type="transmembrane region" description="Helical" evidence="8">
    <location>
        <begin position="270"/>
        <end position="289"/>
    </location>
</feature>
<keyword evidence="4" id="KW-1003">Cell membrane</keyword>
<feature type="transmembrane region" description="Helical" evidence="8">
    <location>
        <begin position="140"/>
        <end position="161"/>
    </location>
</feature>
<keyword evidence="10" id="KW-1185">Reference proteome</keyword>
<reference evidence="10" key="1">
    <citation type="journal article" date="2019" name="Int. J. Syst. Evol. Microbiol.">
        <title>The Global Catalogue of Microorganisms (GCM) 10K type strain sequencing project: providing services to taxonomists for standard genome sequencing and annotation.</title>
        <authorList>
            <consortium name="The Broad Institute Genomics Platform"/>
            <consortium name="The Broad Institute Genome Sequencing Center for Infectious Disease"/>
            <person name="Wu L."/>
            <person name="Ma J."/>
        </authorList>
    </citation>
    <scope>NUCLEOTIDE SEQUENCE [LARGE SCALE GENOMIC DNA]</scope>
    <source>
        <strain evidence="10">CGMCC 1.16031</strain>
    </source>
</reference>
<evidence type="ECO:0000256" key="7">
    <source>
        <dbReference type="ARBA" id="ARBA00023136"/>
    </source>
</evidence>
<dbReference type="PANTHER" id="PTHR30472:SF25">
    <property type="entry name" value="ABC TRANSPORTER PERMEASE PROTEIN MJ0876-RELATED"/>
    <property type="match status" value="1"/>
</dbReference>
<dbReference type="InterPro" id="IPR000522">
    <property type="entry name" value="ABC_transptr_permease_BtuC"/>
</dbReference>
<evidence type="ECO:0000256" key="1">
    <source>
        <dbReference type="ARBA" id="ARBA00004651"/>
    </source>
</evidence>
<comment type="caution">
    <text evidence="9">The sequence shown here is derived from an EMBL/GenBank/DDBJ whole genome shotgun (WGS) entry which is preliminary data.</text>
</comment>
<evidence type="ECO:0000313" key="10">
    <source>
        <dbReference type="Proteomes" id="UP001596364"/>
    </source>
</evidence>
<protein>
    <submittedName>
        <fullName evidence="9">FecCD family ABC transporter permease</fullName>
    </submittedName>
</protein>
<comment type="subcellular location">
    <subcellularLocation>
        <location evidence="1">Cell membrane</location>
        <topology evidence="1">Multi-pass membrane protein</topology>
    </subcellularLocation>
</comment>
<evidence type="ECO:0000256" key="2">
    <source>
        <dbReference type="ARBA" id="ARBA00007935"/>
    </source>
</evidence>
<dbReference type="InterPro" id="IPR037294">
    <property type="entry name" value="ABC_BtuC-like"/>
</dbReference>
<evidence type="ECO:0000256" key="6">
    <source>
        <dbReference type="ARBA" id="ARBA00022989"/>
    </source>
</evidence>
<dbReference type="EMBL" id="JBHSUS010000001">
    <property type="protein sequence ID" value="MFC6440193.1"/>
    <property type="molecule type" value="Genomic_DNA"/>
</dbReference>
<feature type="transmembrane region" description="Helical" evidence="8">
    <location>
        <begin position="296"/>
        <end position="317"/>
    </location>
</feature>
<keyword evidence="6 8" id="KW-1133">Transmembrane helix</keyword>
<keyword evidence="3" id="KW-0813">Transport</keyword>
<name>A0ABW1XLP5_9ALTE</name>
<gene>
    <name evidence="9" type="ORF">ACFP85_08540</name>
</gene>
<dbReference type="Pfam" id="PF01032">
    <property type="entry name" value="FecCD"/>
    <property type="match status" value="1"/>
</dbReference>